<dbReference type="OrthoDB" id="2681808at2759"/>
<accession>F8NSK8</accession>
<dbReference type="PANTHER" id="PTHR40465:SF1">
    <property type="entry name" value="DUF6534 DOMAIN-CONTAINING PROTEIN"/>
    <property type="match status" value="1"/>
</dbReference>
<feature type="transmembrane region" description="Helical" evidence="1">
    <location>
        <begin position="83"/>
        <end position="103"/>
    </location>
</feature>
<keyword evidence="1" id="KW-1133">Transmembrane helix</keyword>
<feature type="transmembrane region" description="Helical" evidence="1">
    <location>
        <begin position="159"/>
        <end position="182"/>
    </location>
</feature>
<dbReference type="EMBL" id="GL945432">
    <property type="protein sequence ID" value="EGO26463.1"/>
    <property type="molecule type" value="Genomic_DNA"/>
</dbReference>
<evidence type="ECO:0000256" key="1">
    <source>
        <dbReference type="SAM" id="Phobius"/>
    </source>
</evidence>
<dbReference type="AlphaFoldDB" id="F8NSK8"/>
<gene>
    <name evidence="2" type="ORF">SERLADRAFT_414494</name>
</gene>
<dbReference type="HOGENOM" id="CLU_1147783_0_0_1"/>
<evidence type="ECO:0000313" key="2">
    <source>
        <dbReference type="EMBL" id="EGO26463.1"/>
    </source>
</evidence>
<keyword evidence="1" id="KW-0472">Membrane</keyword>
<reference evidence="2" key="1">
    <citation type="submission" date="2011-04" db="EMBL/GenBank/DDBJ databases">
        <title>Evolution of plant cell wall degrading machinery underlies the functional diversity of forest fungi.</title>
        <authorList>
            <consortium name="US DOE Joint Genome Institute (JGI-PGF)"/>
            <person name="Eastwood D.C."/>
            <person name="Floudas D."/>
            <person name="Binder M."/>
            <person name="Majcherczyk A."/>
            <person name="Schneider P."/>
            <person name="Aerts A."/>
            <person name="Asiegbu F.O."/>
            <person name="Baker S.E."/>
            <person name="Barry K."/>
            <person name="Bendiksby M."/>
            <person name="Blumentritt M."/>
            <person name="Coutinho P.M."/>
            <person name="Cullen D."/>
            <person name="Cullen D."/>
            <person name="Gathman A."/>
            <person name="Goodell B."/>
            <person name="Henrissat B."/>
            <person name="Ihrmark K."/>
            <person name="Kauserud H."/>
            <person name="Kohler A."/>
            <person name="LaButti K."/>
            <person name="Lapidus A."/>
            <person name="Lavin J.L."/>
            <person name="Lee Y.-H."/>
            <person name="Lindquist E."/>
            <person name="Lilly W."/>
            <person name="Lucas S."/>
            <person name="Morin E."/>
            <person name="Murat C."/>
            <person name="Oguiza J.A."/>
            <person name="Park J."/>
            <person name="Pisabarro A.G."/>
            <person name="Riley R."/>
            <person name="Rosling A."/>
            <person name="Salamov A."/>
            <person name="Schmidt O."/>
            <person name="Schmutz J."/>
            <person name="Skrede I."/>
            <person name="Stenlid J."/>
            <person name="Wiebenga A."/>
            <person name="Xie X."/>
            <person name="Kues U."/>
            <person name="Hibbett D.S."/>
            <person name="Hoffmeister D."/>
            <person name="Hogberg N."/>
            <person name="Martin F."/>
            <person name="Grigoriev I.V."/>
            <person name="Watkinson S.C."/>
        </authorList>
    </citation>
    <scope>NUCLEOTIDE SEQUENCE</scope>
    <source>
        <strain evidence="2">S7.9</strain>
    </source>
</reference>
<feature type="transmembrane region" description="Helical" evidence="1">
    <location>
        <begin position="115"/>
        <end position="134"/>
    </location>
</feature>
<name>F8NSK8_SERL9</name>
<organism>
    <name type="scientific">Serpula lacrymans var. lacrymans (strain S7.9)</name>
    <name type="common">Dry rot fungus</name>
    <dbReference type="NCBI Taxonomy" id="578457"/>
    <lineage>
        <taxon>Eukaryota</taxon>
        <taxon>Fungi</taxon>
        <taxon>Dikarya</taxon>
        <taxon>Basidiomycota</taxon>
        <taxon>Agaricomycotina</taxon>
        <taxon>Agaricomycetes</taxon>
        <taxon>Agaricomycetidae</taxon>
        <taxon>Boletales</taxon>
        <taxon>Coniophorineae</taxon>
        <taxon>Serpulaceae</taxon>
        <taxon>Serpula</taxon>
    </lineage>
</organism>
<protein>
    <submittedName>
        <fullName evidence="2">Uncharacterized protein</fullName>
    </submittedName>
</protein>
<dbReference type="RefSeq" id="XP_007316636.1">
    <property type="nucleotide sequence ID" value="XM_007316574.1"/>
</dbReference>
<sequence>MSSIDPYYYRNADRQMVLGYIFTFMSVGVLMLQMFIYHTSFNSDSKWLKSFAYEFWLGASIQCLSCSVIGFNVNNLAEPSPPMWPFTTLFALAGLIPMMVHAFYCWRIWVIGRSLTLPIVIMLVSSGQFGLAITEGQSFIGNSLADIMNVSVGGDKRSYFTWVIGSCLCDIMIAIQTTRLLFRNKSGTNFKKTRSLVVKLVKLTIDRNNYGHRNCIGNSVLIGFFWIFPVHFNALPFVHALC</sequence>
<dbReference type="KEGG" id="sla:SERLADRAFT_414494"/>
<keyword evidence="1" id="KW-0812">Transmembrane</keyword>
<proteinExistence type="predicted"/>
<dbReference type="PANTHER" id="PTHR40465">
    <property type="entry name" value="CHROMOSOME 1, WHOLE GENOME SHOTGUN SEQUENCE"/>
    <property type="match status" value="1"/>
</dbReference>
<feature type="transmembrane region" description="Helical" evidence="1">
    <location>
        <begin position="20"/>
        <end position="39"/>
    </location>
</feature>
<dbReference type="Proteomes" id="UP000008064">
    <property type="component" value="Unassembled WGS sequence"/>
</dbReference>
<feature type="transmembrane region" description="Helical" evidence="1">
    <location>
        <begin position="51"/>
        <end position="71"/>
    </location>
</feature>
<dbReference type="GeneID" id="18813276"/>